<evidence type="ECO:0000313" key="3">
    <source>
        <dbReference type="Proteomes" id="UP001311232"/>
    </source>
</evidence>
<reference evidence="2 3" key="1">
    <citation type="submission" date="2021-06" db="EMBL/GenBank/DDBJ databases">
        <authorList>
            <person name="Palmer J.M."/>
        </authorList>
    </citation>
    <scope>NUCLEOTIDE SEQUENCE [LARGE SCALE GENOMIC DNA]</scope>
    <source>
        <strain evidence="2 3">MEX-2019</strain>
        <tissue evidence="2">Muscle</tissue>
    </source>
</reference>
<proteinExistence type="predicted"/>
<feature type="compositionally biased region" description="Basic residues" evidence="1">
    <location>
        <begin position="169"/>
        <end position="182"/>
    </location>
</feature>
<name>A0AAV9QT71_9TELE</name>
<keyword evidence="3" id="KW-1185">Reference proteome</keyword>
<dbReference type="EMBL" id="JAHHUM010002840">
    <property type="protein sequence ID" value="KAK5600676.1"/>
    <property type="molecule type" value="Genomic_DNA"/>
</dbReference>
<evidence type="ECO:0000256" key="1">
    <source>
        <dbReference type="SAM" id="MobiDB-lite"/>
    </source>
</evidence>
<evidence type="ECO:0000313" key="2">
    <source>
        <dbReference type="EMBL" id="KAK5600676.1"/>
    </source>
</evidence>
<feature type="compositionally biased region" description="Polar residues" evidence="1">
    <location>
        <begin position="41"/>
        <end position="62"/>
    </location>
</feature>
<organism evidence="2 3">
    <name type="scientific">Crenichthys baileyi</name>
    <name type="common">White River springfish</name>
    <dbReference type="NCBI Taxonomy" id="28760"/>
    <lineage>
        <taxon>Eukaryota</taxon>
        <taxon>Metazoa</taxon>
        <taxon>Chordata</taxon>
        <taxon>Craniata</taxon>
        <taxon>Vertebrata</taxon>
        <taxon>Euteleostomi</taxon>
        <taxon>Actinopterygii</taxon>
        <taxon>Neopterygii</taxon>
        <taxon>Teleostei</taxon>
        <taxon>Neoteleostei</taxon>
        <taxon>Acanthomorphata</taxon>
        <taxon>Ovalentaria</taxon>
        <taxon>Atherinomorphae</taxon>
        <taxon>Cyprinodontiformes</taxon>
        <taxon>Goodeidae</taxon>
        <taxon>Crenichthys</taxon>
    </lineage>
</organism>
<dbReference type="Proteomes" id="UP001311232">
    <property type="component" value="Unassembled WGS sequence"/>
</dbReference>
<sequence length="182" mass="20243">MALSQEQLQAQAKSLPWLDCLINSKGHQRRFPSDRTVEGPQATSTKSIKGQVDSSSGGQKTPRQPDTEHRLRAAKCRTYRSSFSARHRTSSPRPKRHSGKRRFTEPPLPESPPCWTGTSSPQQEPRQEGHIPSILVSQPLIGQEEVMPTRAQHSCCGPLPASTPESLPHQHRCRGGSKRNML</sequence>
<protein>
    <submittedName>
        <fullName evidence="2">Uncharacterized protein</fullName>
    </submittedName>
</protein>
<dbReference type="AlphaFoldDB" id="A0AAV9QT71"/>
<accession>A0AAV9QT71</accession>
<feature type="compositionally biased region" description="Basic residues" evidence="1">
    <location>
        <begin position="85"/>
        <end position="101"/>
    </location>
</feature>
<gene>
    <name evidence="2" type="ORF">CRENBAI_012851</name>
</gene>
<comment type="caution">
    <text evidence="2">The sequence shown here is derived from an EMBL/GenBank/DDBJ whole genome shotgun (WGS) entry which is preliminary data.</text>
</comment>
<feature type="region of interest" description="Disordered" evidence="1">
    <location>
        <begin position="26"/>
        <end position="128"/>
    </location>
</feature>
<feature type="region of interest" description="Disordered" evidence="1">
    <location>
        <begin position="152"/>
        <end position="182"/>
    </location>
</feature>